<evidence type="ECO:0000313" key="3">
    <source>
        <dbReference type="EMBL" id="AXK35779.1"/>
    </source>
</evidence>
<dbReference type="Proteomes" id="UP000254425">
    <property type="component" value="Chromosome"/>
</dbReference>
<evidence type="ECO:0000259" key="2">
    <source>
        <dbReference type="Pfam" id="PF01638"/>
    </source>
</evidence>
<dbReference type="InterPro" id="IPR036388">
    <property type="entry name" value="WH-like_DNA-bd_sf"/>
</dbReference>
<protein>
    <submittedName>
        <fullName evidence="3">Transcriptional regulator</fullName>
    </submittedName>
</protein>
<dbReference type="InterPro" id="IPR002577">
    <property type="entry name" value="HTH_HxlR"/>
</dbReference>
<evidence type="ECO:0000256" key="1">
    <source>
        <dbReference type="SAM" id="MobiDB-lite"/>
    </source>
</evidence>
<keyword evidence="4" id="KW-1185">Reference proteome</keyword>
<feature type="compositionally biased region" description="Basic and acidic residues" evidence="1">
    <location>
        <begin position="43"/>
        <end position="57"/>
    </location>
</feature>
<proteinExistence type="predicted"/>
<dbReference type="SUPFAM" id="SSF46785">
    <property type="entry name" value="Winged helix' DNA-binding domain"/>
    <property type="match status" value="1"/>
</dbReference>
<dbReference type="EMBL" id="CP031320">
    <property type="protein sequence ID" value="AXK35779.1"/>
    <property type="molecule type" value="Genomic_DNA"/>
</dbReference>
<feature type="domain" description="HTH hxlR-type" evidence="2">
    <location>
        <begin position="51"/>
        <end position="95"/>
    </location>
</feature>
<organism evidence="3 4">
    <name type="scientific">Streptomyces armeniacus</name>
    <dbReference type="NCBI Taxonomy" id="83291"/>
    <lineage>
        <taxon>Bacteria</taxon>
        <taxon>Bacillati</taxon>
        <taxon>Actinomycetota</taxon>
        <taxon>Actinomycetes</taxon>
        <taxon>Kitasatosporales</taxon>
        <taxon>Streptomycetaceae</taxon>
        <taxon>Streptomyces</taxon>
    </lineage>
</organism>
<dbReference type="AlphaFoldDB" id="A0A345XVW3"/>
<feature type="region of interest" description="Disordered" evidence="1">
    <location>
        <begin position="37"/>
        <end position="57"/>
    </location>
</feature>
<dbReference type="KEGG" id="sarm:DVA86_27260"/>
<sequence length="109" mass="12208">MDAGYSDAVVEGDGAVFESSDFYSGQCRWRGLVRSPAPVSATDRTEPHSAALEQEKLVDRHRDDGFPYRVSYQLTPAAEELLVALVPLAAWAEHHPGLIKDARRRRREE</sequence>
<dbReference type="RefSeq" id="WP_208882193.1">
    <property type="nucleotide sequence ID" value="NZ_CP031320.1"/>
</dbReference>
<name>A0A345XVW3_9ACTN</name>
<evidence type="ECO:0000313" key="4">
    <source>
        <dbReference type="Proteomes" id="UP000254425"/>
    </source>
</evidence>
<gene>
    <name evidence="3" type="ORF">DVA86_27260</name>
</gene>
<accession>A0A345XVW3</accession>
<dbReference type="InterPro" id="IPR036390">
    <property type="entry name" value="WH_DNA-bd_sf"/>
</dbReference>
<dbReference type="Pfam" id="PF01638">
    <property type="entry name" value="HxlR"/>
    <property type="match status" value="1"/>
</dbReference>
<reference evidence="3 4" key="1">
    <citation type="submission" date="2018-07" db="EMBL/GenBank/DDBJ databases">
        <title>Draft genome of the type strain Streptomyces armeniacus ATCC 15676.</title>
        <authorList>
            <person name="Labana P."/>
            <person name="Gosse J.T."/>
            <person name="Boddy C.N."/>
        </authorList>
    </citation>
    <scope>NUCLEOTIDE SEQUENCE [LARGE SCALE GENOMIC DNA]</scope>
    <source>
        <strain evidence="3 4">ATCC 15676</strain>
    </source>
</reference>
<dbReference type="Gene3D" id="1.10.10.10">
    <property type="entry name" value="Winged helix-like DNA-binding domain superfamily/Winged helix DNA-binding domain"/>
    <property type="match status" value="1"/>
</dbReference>